<evidence type="ECO:0000313" key="3">
    <source>
        <dbReference type="Proteomes" id="UP001305779"/>
    </source>
</evidence>
<dbReference type="Proteomes" id="UP001305779">
    <property type="component" value="Unassembled WGS sequence"/>
</dbReference>
<protein>
    <submittedName>
        <fullName evidence="2">Uncharacterized protein</fullName>
    </submittedName>
</protein>
<feature type="region of interest" description="Disordered" evidence="1">
    <location>
        <begin position="1"/>
        <end position="60"/>
    </location>
</feature>
<dbReference type="EMBL" id="JAXOVC010000006">
    <property type="protein sequence ID" value="KAK4500499.1"/>
    <property type="molecule type" value="Genomic_DNA"/>
</dbReference>
<dbReference type="PANTHER" id="PTHR37540:SF5">
    <property type="entry name" value="TRANSCRIPTION FACTOR DOMAIN-CONTAINING PROTEIN"/>
    <property type="match status" value="1"/>
</dbReference>
<evidence type="ECO:0000313" key="2">
    <source>
        <dbReference type="EMBL" id="KAK4500499.1"/>
    </source>
</evidence>
<keyword evidence="3" id="KW-1185">Reference proteome</keyword>
<feature type="compositionally biased region" description="Polar residues" evidence="1">
    <location>
        <begin position="1"/>
        <end position="16"/>
    </location>
</feature>
<sequence>MAFQFVNSTTDTLGQNDDTRRKIRSHAMKDYRARQRSSRQGHGKPKNDSLTGTPGKPSRLTFKFVVDTPKDADEDAAIEGSTASTPLSLSPSIWGKETPDIFQSPAQLQQMFGLCREWFQWLRPDIKADFAGKPIDQAWDISPSPMLLAANCLAAVGGLDAADRNRPSGLEVVFKGRVLHEIQIRMQSSLAATTDETMSTLLFLVSYEFYRLNTEAITHLKGLRSILRLKGQNRAGMRWGGGMVLETLDLLTALWQSTDPLMTPVEEHEGSSDAPPRTSLESKSHRAFLAREAFHDIADVLTAERAQANQISQQCPANPGSRLDELLEACMMSLDGFWEGTDSNAADNFFDSLSSFSSEYCDCEPGTEKQSHRVARAFHQTMAIHYNVITNRHIFQHATNQPYVQGLVKAVTSVEERTWKPVPYLRYFALLTGAAAAKEPCDKSFFHTHLGKCQMILGIAKWPNAKRFIVNFLRLRKGIEPKINKTERRRTKNVERLIAAGGQETAPEGTQHQVTPMDDLLGYGSLSWHGERPDSGLEMLLTNDRTFHEAMLSGAFWKTE</sequence>
<gene>
    <name evidence="2" type="ORF">PRZ48_008688</name>
</gene>
<name>A0ABR0EG79_ZASCE</name>
<accession>A0ABR0EG79</accession>
<dbReference type="InterPro" id="IPR021858">
    <property type="entry name" value="Fun_TF"/>
</dbReference>
<evidence type="ECO:0000256" key="1">
    <source>
        <dbReference type="SAM" id="MobiDB-lite"/>
    </source>
</evidence>
<proteinExistence type="predicted"/>
<reference evidence="2 3" key="1">
    <citation type="journal article" date="2023" name="G3 (Bethesda)">
        <title>A chromosome-level genome assembly of Zasmidium syzygii isolated from banana leaves.</title>
        <authorList>
            <person name="van Westerhoven A.C."/>
            <person name="Mehrabi R."/>
            <person name="Talebi R."/>
            <person name="Steentjes M.B.F."/>
            <person name="Corcolon B."/>
            <person name="Chong P.A."/>
            <person name="Kema G.H.J."/>
            <person name="Seidl M.F."/>
        </authorList>
    </citation>
    <scope>NUCLEOTIDE SEQUENCE [LARGE SCALE GENOMIC DNA]</scope>
    <source>
        <strain evidence="2 3">P124</strain>
    </source>
</reference>
<organism evidence="2 3">
    <name type="scientific">Zasmidium cellare</name>
    <name type="common">Wine cellar mold</name>
    <name type="synonym">Racodium cellare</name>
    <dbReference type="NCBI Taxonomy" id="395010"/>
    <lineage>
        <taxon>Eukaryota</taxon>
        <taxon>Fungi</taxon>
        <taxon>Dikarya</taxon>
        <taxon>Ascomycota</taxon>
        <taxon>Pezizomycotina</taxon>
        <taxon>Dothideomycetes</taxon>
        <taxon>Dothideomycetidae</taxon>
        <taxon>Mycosphaerellales</taxon>
        <taxon>Mycosphaerellaceae</taxon>
        <taxon>Zasmidium</taxon>
    </lineage>
</organism>
<feature type="compositionally biased region" description="Basic residues" evidence="1">
    <location>
        <begin position="34"/>
        <end position="44"/>
    </location>
</feature>
<comment type="caution">
    <text evidence="2">The sequence shown here is derived from an EMBL/GenBank/DDBJ whole genome shotgun (WGS) entry which is preliminary data.</text>
</comment>
<dbReference type="PANTHER" id="PTHR37540">
    <property type="entry name" value="TRANSCRIPTION FACTOR (ACR-2), PUTATIVE-RELATED-RELATED"/>
    <property type="match status" value="1"/>
</dbReference>
<dbReference type="Pfam" id="PF11951">
    <property type="entry name" value="Fungal_trans_2"/>
    <property type="match status" value="1"/>
</dbReference>